<dbReference type="Proteomes" id="UP000319908">
    <property type="component" value="Unassembled WGS sequence"/>
</dbReference>
<keyword evidence="2" id="KW-1185">Reference proteome</keyword>
<protein>
    <submittedName>
        <fullName evidence="1">Uncharacterized protein</fullName>
    </submittedName>
</protein>
<reference evidence="1 2" key="1">
    <citation type="journal article" date="2020" name="Antonie Van Leeuwenhoek">
        <title>Rhodopirellula heiligendammensis sp. nov., Rhodopirellula pilleata sp. nov., and Rhodopirellula solitaria sp. nov. isolated from natural or artificial marine surfaces in Northern Germany and California, USA, and emended description of the genus Rhodopirellula.</title>
        <authorList>
            <person name="Kallscheuer N."/>
            <person name="Wiegand S."/>
            <person name="Jogler M."/>
            <person name="Boedeker C."/>
            <person name="Peeters S.H."/>
            <person name="Rast P."/>
            <person name="Heuer A."/>
            <person name="Jetten M.S.M."/>
            <person name="Rohde M."/>
            <person name="Jogler C."/>
        </authorList>
    </citation>
    <scope>NUCLEOTIDE SEQUENCE [LARGE SCALE GENOMIC DNA]</scope>
    <source>
        <strain evidence="1 2">Poly21</strain>
    </source>
</reference>
<gene>
    <name evidence="1" type="ORF">Poly21_12740</name>
</gene>
<accession>A0A5C6C3L8</accession>
<comment type="caution">
    <text evidence="1">The sequence shown here is derived from an EMBL/GenBank/DDBJ whole genome shotgun (WGS) entry which is preliminary data.</text>
</comment>
<dbReference type="EMBL" id="SJPU01000001">
    <property type="protein sequence ID" value="TWU19103.1"/>
    <property type="molecule type" value="Genomic_DNA"/>
</dbReference>
<dbReference type="AlphaFoldDB" id="A0A5C6C3L8"/>
<evidence type="ECO:0000313" key="1">
    <source>
        <dbReference type="EMBL" id="TWU19103.1"/>
    </source>
</evidence>
<evidence type="ECO:0000313" key="2">
    <source>
        <dbReference type="Proteomes" id="UP000319908"/>
    </source>
</evidence>
<organism evidence="1 2">
    <name type="scientific">Allorhodopirellula heiligendammensis</name>
    <dbReference type="NCBI Taxonomy" id="2714739"/>
    <lineage>
        <taxon>Bacteria</taxon>
        <taxon>Pseudomonadati</taxon>
        <taxon>Planctomycetota</taxon>
        <taxon>Planctomycetia</taxon>
        <taxon>Pirellulales</taxon>
        <taxon>Pirellulaceae</taxon>
        <taxon>Allorhodopirellula</taxon>
    </lineage>
</organism>
<name>A0A5C6C3L8_9BACT</name>
<proteinExistence type="predicted"/>
<sequence>MGSLVWRVSPRLTVSVCAFCERKSTRFAVRGGANLVEWSQFATGEPSVESQFACELFCLRGAKSLTTGILRRQAKPSIDICSYRAPPVCTG</sequence>